<reference evidence="1" key="1">
    <citation type="journal article" date="2012" name="Nature">
        <title>The tomato genome sequence provides insights into fleshy fruit evolution.</title>
        <authorList>
            <consortium name="Tomato Genome Consortium"/>
        </authorList>
    </citation>
    <scope>NUCLEOTIDE SEQUENCE [LARGE SCALE GENOMIC DNA]</scope>
    <source>
        <strain evidence="1">cv. Heinz 1706</strain>
    </source>
</reference>
<dbReference type="Proteomes" id="UP000004994">
    <property type="component" value="Chromosome 1"/>
</dbReference>
<protein>
    <submittedName>
        <fullName evidence="1">Uncharacterized protein</fullName>
    </submittedName>
</protein>
<keyword evidence="2" id="KW-1185">Reference proteome</keyword>
<evidence type="ECO:0000313" key="2">
    <source>
        <dbReference type="Proteomes" id="UP000004994"/>
    </source>
</evidence>
<proteinExistence type="predicted"/>
<reference evidence="1" key="2">
    <citation type="submission" date="2019-01" db="UniProtKB">
        <authorList>
            <consortium name="EnsemblPlants"/>
        </authorList>
    </citation>
    <scope>IDENTIFICATION</scope>
    <source>
        <strain evidence="1">cv. Heinz 1706</strain>
    </source>
</reference>
<organism evidence="1">
    <name type="scientific">Solanum lycopersicum</name>
    <name type="common">Tomato</name>
    <name type="synonym">Lycopersicon esculentum</name>
    <dbReference type="NCBI Taxonomy" id="4081"/>
    <lineage>
        <taxon>Eukaryota</taxon>
        <taxon>Viridiplantae</taxon>
        <taxon>Streptophyta</taxon>
        <taxon>Embryophyta</taxon>
        <taxon>Tracheophyta</taxon>
        <taxon>Spermatophyta</taxon>
        <taxon>Magnoliopsida</taxon>
        <taxon>eudicotyledons</taxon>
        <taxon>Gunneridae</taxon>
        <taxon>Pentapetalae</taxon>
        <taxon>asterids</taxon>
        <taxon>lamiids</taxon>
        <taxon>Solanales</taxon>
        <taxon>Solanaceae</taxon>
        <taxon>Solanoideae</taxon>
        <taxon>Solaneae</taxon>
        <taxon>Solanum</taxon>
        <taxon>Solanum subgen. Lycopersicon</taxon>
    </lineage>
</organism>
<dbReference type="Gramene" id="Solyc01g035225.1.1">
    <property type="protein sequence ID" value="Solyc01g035225.1.1"/>
    <property type="gene ID" value="Solyc01g035225.1"/>
</dbReference>
<dbReference type="InParanoid" id="A0A3Q7EWG3"/>
<dbReference type="EnsemblPlants" id="Solyc01g035225.1.1">
    <property type="protein sequence ID" value="Solyc01g035225.1.1"/>
    <property type="gene ID" value="Solyc01g035225.1"/>
</dbReference>
<evidence type="ECO:0000313" key="1">
    <source>
        <dbReference type="EnsemblPlants" id="Solyc01g035225.1.1"/>
    </source>
</evidence>
<dbReference type="AlphaFoldDB" id="A0A3Q7EWG3"/>
<name>A0A3Q7EWG3_SOLLC</name>
<sequence length="658" mass="74871">MKRCMPTWPFRSTHGRTMSGVSCHLRIWAIHRSEDVLHGMPSSPLIAHIVIKRRAWHDIITLGHDTRSDYGGRGMPSSPLRDTQGRDMSGVACRSDDILREMPSLLLDSTHGRMMSTVGCNHRPWKVYMVKQHRVWHIIIALRQQTRSDHVGRGMPARPLGDTYGGMTLGKACHYLPCDTHTNDVGCDMPSLTLSSTHGRMTLGVACHQRPRVEQTVRKYQAWHAIISLGHHIRSDDIRRGRPSLPLGKNTWSDYVGHGMPACPLGSKHCQMTPGKAFHHRPWTTYKVRRRRAWHVIVDLGQYTRWTTSSVDEIITFCQHTQSDYVGRDNIGRGMPSWPLGNIHGQTTPAVDMPSTPLKCTHGRMTSSVAYAIFALGKIHDQTMSGVACYHFPSKTQMIGRRAAWHVRMELRQHPQLDDVRCCMLSSPLGCTSECDHRLRKTYTIELRRAWHAIMNQHTRSANIGHGMPLSPLNNIHRVKQRRDTRSEDLRHEKLSSPLECTHSQKMLGVEMLSSPFGNTHGRMTLGIKCHYCPMDGKHYRMMSTWHTIKAFGLHTRTEDGPGMPVTLDNTHVCPLGSKHCQTTSGKAYHHRPWTTYKVRRRRAWHVIIDLGLWTTSHVACHHCLLIAHMIRQRRVWRAIIAFGQDTQSNGVGRGVPS</sequence>
<dbReference type="PANTHER" id="PTHR33187:SF11">
    <property type="entry name" value="AMINOTRANSFERASE-LIKE PLANT MOBILE DOMAIN-CONTAINING PROTEIN"/>
    <property type="match status" value="1"/>
</dbReference>
<dbReference type="PANTHER" id="PTHR33187">
    <property type="entry name" value="WU:FI09B08"/>
    <property type="match status" value="1"/>
</dbReference>
<accession>A0A3Q7EWG3</accession>